<evidence type="ECO:0000313" key="3">
    <source>
        <dbReference type="EMBL" id="CAB4569608.1"/>
    </source>
</evidence>
<sequence length="288" mass="31291">MPTSQNRSIFTRILGVIGKVCISAGLVLLAFSGYQLWGTGVAERQAQNSLEKTFEARRAPTPQFVIPKYGEVAGKLSIESIGLSKMIVVGVDYKNLEKGPGIFPGSPLPGHPGNLAISGHRTTFGAPFEKLNEVQEGDKIEVTTAEGTFTYIAYGDPTIVPATAVEVATTVDPTRTTLTLITCHPKWTSTNRLIVTAEIVAAVPPLQAAVIAIPEDVTPLNQGWFHDVSTWPAIVALFIALTVIVFGTPRLVRRYHRPWLLYPLAAVVFLPTLFVFFTQITRILPSNL</sequence>
<keyword evidence="2" id="KW-0472">Membrane</keyword>
<dbReference type="SUPFAM" id="SSF63817">
    <property type="entry name" value="Sortase"/>
    <property type="match status" value="1"/>
</dbReference>
<name>A0A6J6E8E5_9ZZZZ</name>
<dbReference type="InterPro" id="IPR042003">
    <property type="entry name" value="Sortase_E"/>
</dbReference>
<keyword evidence="1" id="KW-0378">Hydrolase</keyword>
<dbReference type="GO" id="GO:0016787">
    <property type="term" value="F:hydrolase activity"/>
    <property type="evidence" value="ECO:0007669"/>
    <property type="project" value="UniProtKB-KW"/>
</dbReference>
<dbReference type="EMBL" id="CAEZTI010000172">
    <property type="protein sequence ID" value="CAB4569608.1"/>
    <property type="molecule type" value="Genomic_DNA"/>
</dbReference>
<accession>A0A6J6E8E5</accession>
<evidence type="ECO:0000256" key="2">
    <source>
        <dbReference type="SAM" id="Phobius"/>
    </source>
</evidence>
<organism evidence="3">
    <name type="scientific">freshwater metagenome</name>
    <dbReference type="NCBI Taxonomy" id="449393"/>
    <lineage>
        <taxon>unclassified sequences</taxon>
        <taxon>metagenomes</taxon>
        <taxon>ecological metagenomes</taxon>
    </lineage>
</organism>
<feature type="transmembrane region" description="Helical" evidence="2">
    <location>
        <begin position="228"/>
        <end position="247"/>
    </location>
</feature>
<protein>
    <submittedName>
        <fullName evidence="3">Unannotated protein</fullName>
    </submittedName>
</protein>
<dbReference type="CDD" id="cd05830">
    <property type="entry name" value="Sortase_E"/>
    <property type="match status" value="1"/>
</dbReference>
<dbReference type="InterPro" id="IPR005754">
    <property type="entry name" value="Sortase"/>
</dbReference>
<dbReference type="Pfam" id="PF04203">
    <property type="entry name" value="Sortase"/>
    <property type="match status" value="1"/>
</dbReference>
<proteinExistence type="predicted"/>
<feature type="transmembrane region" description="Helical" evidence="2">
    <location>
        <begin position="259"/>
        <end position="280"/>
    </location>
</feature>
<dbReference type="AlphaFoldDB" id="A0A6J6E8E5"/>
<feature type="transmembrane region" description="Helical" evidence="2">
    <location>
        <begin position="12"/>
        <end position="37"/>
    </location>
</feature>
<evidence type="ECO:0000256" key="1">
    <source>
        <dbReference type="ARBA" id="ARBA00022801"/>
    </source>
</evidence>
<gene>
    <name evidence="3" type="ORF">UFOPK1619_00849</name>
</gene>
<dbReference type="Gene3D" id="2.40.260.10">
    <property type="entry name" value="Sortase"/>
    <property type="match status" value="1"/>
</dbReference>
<keyword evidence="2" id="KW-0812">Transmembrane</keyword>
<keyword evidence="2" id="KW-1133">Transmembrane helix</keyword>
<reference evidence="3" key="1">
    <citation type="submission" date="2020-05" db="EMBL/GenBank/DDBJ databases">
        <authorList>
            <person name="Chiriac C."/>
            <person name="Salcher M."/>
            <person name="Ghai R."/>
            <person name="Kavagutti S V."/>
        </authorList>
    </citation>
    <scope>NUCLEOTIDE SEQUENCE</scope>
</reference>
<dbReference type="NCBIfam" id="TIGR01076">
    <property type="entry name" value="sortase_fam"/>
    <property type="match status" value="1"/>
</dbReference>
<dbReference type="InterPro" id="IPR023365">
    <property type="entry name" value="Sortase_dom-sf"/>
</dbReference>